<dbReference type="InterPro" id="IPR050638">
    <property type="entry name" value="AA-Vitamin_Transporters"/>
</dbReference>
<feature type="transmembrane region" description="Helical" evidence="7">
    <location>
        <begin position="269"/>
        <end position="292"/>
    </location>
</feature>
<dbReference type="AlphaFoldDB" id="A0A226QNX0"/>
<sequence length="317" mass="34809">MSKSFVYISLVLIMMIWGLNVIAIKILVEHFSPVMLTSFRIFTAGIVVILILLFMGQLRKLTWKEVMYIGIAALFSVVVHHLFLALGLTKTTASNAGLILGLIPLVTSVLAAIFLGNRLTVFRFVGIFFGFAGVAFVVLNGKSGIHHVSIGDFYVFLAVLSQAISFIMIKKATVDARVMTGWMLLFGSLLLFFISLWMEPNGLSSLAGGTPSLWMIFLASAVFATALGHMFYNQAIQHIGAVESAIFINLNPLFSLLGAYLFLGESISHTQMIGFILIVLGVVLGSGVLDEIEVFTHRSKMMGKSVEKRSLWVSVFW</sequence>
<dbReference type="PANTHER" id="PTHR32322:SF18">
    <property type="entry name" value="S-ADENOSYLMETHIONINE_S-ADENOSYLHOMOCYSTEINE TRANSPORTER"/>
    <property type="match status" value="1"/>
</dbReference>
<evidence type="ECO:0000256" key="3">
    <source>
        <dbReference type="ARBA" id="ARBA00022475"/>
    </source>
</evidence>
<dbReference type="PANTHER" id="PTHR32322">
    <property type="entry name" value="INNER MEMBRANE TRANSPORTER"/>
    <property type="match status" value="1"/>
</dbReference>
<feature type="transmembrane region" description="Helical" evidence="7">
    <location>
        <begin position="34"/>
        <end position="54"/>
    </location>
</feature>
<organism evidence="9 10">
    <name type="scientific">Parageobacillus galactosidasius</name>
    <dbReference type="NCBI Taxonomy" id="883812"/>
    <lineage>
        <taxon>Bacteria</taxon>
        <taxon>Bacillati</taxon>
        <taxon>Bacillota</taxon>
        <taxon>Bacilli</taxon>
        <taxon>Bacillales</taxon>
        <taxon>Anoxybacillaceae</taxon>
        <taxon>Parageobacillus</taxon>
    </lineage>
</organism>
<feature type="transmembrane region" description="Helical" evidence="7">
    <location>
        <begin position="213"/>
        <end position="232"/>
    </location>
</feature>
<comment type="subcellular location">
    <subcellularLocation>
        <location evidence="1">Cell membrane</location>
        <topology evidence="1">Multi-pass membrane protein</topology>
    </subcellularLocation>
</comment>
<feature type="domain" description="EamA" evidence="8">
    <location>
        <begin position="150"/>
        <end position="284"/>
    </location>
</feature>
<feature type="transmembrane region" description="Helical" evidence="7">
    <location>
        <begin position="153"/>
        <end position="169"/>
    </location>
</feature>
<keyword evidence="4 7" id="KW-0812">Transmembrane</keyword>
<keyword evidence="5 7" id="KW-1133">Transmembrane helix</keyword>
<evidence type="ECO:0000256" key="5">
    <source>
        <dbReference type="ARBA" id="ARBA00022989"/>
    </source>
</evidence>
<accession>A0A226QNX0</accession>
<dbReference type="EMBL" id="NDYL01000002">
    <property type="protein sequence ID" value="OXB93089.1"/>
    <property type="molecule type" value="Genomic_DNA"/>
</dbReference>
<dbReference type="GO" id="GO:0005886">
    <property type="term" value="C:plasma membrane"/>
    <property type="evidence" value="ECO:0007669"/>
    <property type="project" value="UniProtKB-SubCell"/>
</dbReference>
<comment type="caution">
    <text evidence="9">The sequence shown here is derived from an EMBL/GenBank/DDBJ whole genome shotgun (WGS) entry which is preliminary data.</text>
</comment>
<keyword evidence="10" id="KW-1185">Reference proteome</keyword>
<proteinExistence type="inferred from homology"/>
<dbReference type="InterPro" id="IPR037185">
    <property type="entry name" value="EmrE-like"/>
</dbReference>
<evidence type="ECO:0000256" key="6">
    <source>
        <dbReference type="ARBA" id="ARBA00023136"/>
    </source>
</evidence>
<dbReference type="Pfam" id="PF00892">
    <property type="entry name" value="EamA"/>
    <property type="match status" value="2"/>
</dbReference>
<feature type="transmembrane region" description="Helical" evidence="7">
    <location>
        <begin position="66"/>
        <end position="84"/>
    </location>
</feature>
<feature type="transmembrane region" description="Helical" evidence="7">
    <location>
        <begin position="96"/>
        <end position="115"/>
    </location>
</feature>
<dbReference type="RefSeq" id="WP_089098196.1">
    <property type="nucleotide sequence ID" value="NZ_NDYL01000002.1"/>
</dbReference>
<evidence type="ECO:0000313" key="9">
    <source>
        <dbReference type="EMBL" id="OXB93089.1"/>
    </source>
</evidence>
<feature type="transmembrane region" description="Helical" evidence="7">
    <location>
        <begin position="181"/>
        <end position="198"/>
    </location>
</feature>
<feature type="domain" description="EamA" evidence="8">
    <location>
        <begin position="7"/>
        <end position="138"/>
    </location>
</feature>
<feature type="transmembrane region" description="Helical" evidence="7">
    <location>
        <begin position="122"/>
        <end position="141"/>
    </location>
</feature>
<keyword evidence="3" id="KW-1003">Cell membrane</keyword>
<evidence type="ECO:0000256" key="4">
    <source>
        <dbReference type="ARBA" id="ARBA00022692"/>
    </source>
</evidence>
<comment type="similarity">
    <text evidence="2">Belongs to the EamA transporter family.</text>
</comment>
<name>A0A226QNX0_9BACL</name>
<evidence type="ECO:0000256" key="2">
    <source>
        <dbReference type="ARBA" id="ARBA00007362"/>
    </source>
</evidence>
<evidence type="ECO:0000259" key="8">
    <source>
        <dbReference type="Pfam" id="PF00892"/>
    </source>
</evidence>
<gene>
    <name evidence="9" type="ORF">B9L23_18420</name>
</gene>
<keyword evidence="6 7" id="KW-0472">Membrane</keyword>
<feature type="transmembrane region" description="Helical" evidence="7">
    <location>
        <begin position="244"/>
        <end position="263"/>
    </location>
</feature>
<protein>
    <submittedName>
        <fullName evidence="9">EamA family transporter</fullName>
    </submittedName>
</protein>
<dbReference type="SUPFAM" id="SSF103481">
    <property type="entry name" value="Multidrug resistance efflux transporter EmrE"/>
    <property type="match status" value="2"/>
</dbReference>
<feature type="transmembrane region" description="Helical" evidence="7">
    <location>
        <begin position="7"/>
        <end position="28"/>
    </location>
</feature>
<evidence type="ECO:0000256" key="1">
    <source>
        <dbReference type="ARBA" id="ARBA00004651"/>
    </source>
</evidence>
<dbReference type="Proteomes" id="UP000198394">
    <property type="component" value="Unassembled WGS sequence"/>
</dbReference>
<evidence type="ECO:0000256" key="7">
    <source>
        <dbReference type="SAM" id="Phobius"/>
    </source>
</evidence>
<evidence type="ECO:0000313" key="10">
    <source>
        <dbReference type="Proteomes" id="UP000198394"/>
    </source>
</evidence>
<dbReference type="InterPro" id="IPR000620">
    <property type="entry name" value="EamA_dom"/>
</dbReference>
<reference evidence="9 10" key="1">
    <citation type="submission" date="2017-04" db="EMBL/GenBank/DDBJ databases">
        <title>The genome sequence of Parageobacillus galactosidasius DSM 18751.</title>
        <authorList>
            <person name="Ramaloko W.T."/>
            <person name="Koen N."/>
            <person name="Polliack S."/>
            <person name="Aliyu H."/>
            <person name="Lebre P."/>
            <person name="Mohr T."/>
            <person name="Oswald F."/>
            <person name="Zwick M."/>
            <person name="Neumann A."/>
            <person name="Syldatk C."/>
            <person name="Cowan D."/>
            <person name="De Maayer P."/>
        </authorList>
    </citation>
    <scope>NUCLEOTIDE SEQUENCE [LARGE SCALE GENOMIC DNA]</scope>
    <source>
        <strain evidence="9 10">DSM 18751</strain>
    </source>
</reference>